<proteinExistence type="predicted"/>
<dbReference type="Gene3D" id="1.25.40.20">
    <property type="entry name" value="Ankyrin repeat-containing domain"/>
    <property type="match status" value="2"/>
</dbReference>
<dbReference type="PANTHER" id="PTHR24171">
    <property type="entry name" value="ANKYRIN REPEAT DOMAIN-CONTAINING PROTEIN 39-RELATED"/>
    <property type="match status" value="1"/>
</dbReference>
<evidence type="ECO:0000256" key="2">
    <source>
        <dbReference type="ARBA" id="ARBA00023043"/>
    </source>
</evidence>
<name>A0A3M2LL85_9ACTN</name>
<dbReference type="SMART" id="SM00248">
    <property type="entry name" value="ANK"/>
    <property type="match status" value="8"/>
</dbReference>
<evidence type="ECO:0000259" key="4">
    <source>
        <dbReference type="Pfam" id="PF12680"/>
    </source>
</evidence>
<feature type="repeat" description="ANK" evidence="3">
    <location>
        <begin position="353"/>
        <end position="385"/>
    </location>
</feature>
<dbReference type="AlphaFoldDB" id="A0A3M2LL85"/>
<comment type="caution">
    <text evidence="5">The sequence shown here is derived from an EMBL/GenBank/DDBJ whole genome shotgun (WGS) entry which is preliminary data.</text>
</comment>
<accession>A0A3M2LL85</accession>
<evidence type="ECO:0000256" key="1">
    <source>
        <dbReference type="ARBA" id="ARBA00022737"/>
    </source>
</evidence>
<evidence type="ECO:0000313" key="6">
    <source>
        <dbReference type="Proteomes" id="UP000278673"/>
    </source>
</evidence>
<feature type="repeat" description="ANK" evidence="3">
    <location>
        <begin position="422"/>
        <end position="454"/>
    </location>
</feature>
<dbReference type="InterPro" id="IPR032710">
    <property type="entry name" value="NTF2-like_dom_sf"/>
</dbReference>
<keyword evidence="2 3" id="KW-0040">ANK repeat</keyword>
<dbReference type="PROSITE" id="PS50297">
    <property type="entry name" value="ANK_REP_REGION"/>
    <property type="match status" value="4"/>
</dbReference>
<organism evidence="5 6">
    <name type="scientific">Streptomyces triticirhizae</name>
    <dbReference type="NCBI Taxonomy" id="2483353"/>
    <lineage>
        <taxon>Bacteria</taxon>
        <taxon>Bacillati</taxon>
        <taxon>Actinomycetota</taxon>
        <taxon>Actinomycetes</taxon>
        <taxon>Kitasatosporales</taxon>
        <taxon>Streptomycetaceae</taxon>
        <taxon>Streptomyces</taxon>
    </lineage>
</organism>
<dbReference type="RefSeq" id="WP_122185033.1">
    <property type="nucleotide sequence ID" value="NZ_RFFJ01000109.1"/>
</dbReference>
<feature type="repeat" description="ANK" evidence="3">
    <location>
        <begin position="387"/>
        <end position="409"/>
    </location>
</feature>
<dbReference type="Proteomes" id="UP000278673">
    <property type="component" value="Unassembled WGS sequence"/>
</dbReference>
<dbReference type="EMBL" id="RFFJ01000109">
    <property type="protein sequence ID" value="RMI37620.1"/>
    <property type="molecule type" value="Genomic_DNA"/>
</dbReference>
<evidence type="ECO:0000313" key="5">
    <source>
        <dbReference type="EMBL" id="RMI37620.1"/>
    </source>
</evidence>
<dbReference type="Pfam" id="PF12680">
    <property type="entry name" value="SnoaL_2"/>
    <property type="match status" value="1"/>
</dbReference>
<protein>
    <recommendedName>
        <fullName evidence="4">SnoaL-like domain-containing protein</fullName>
    </recommendedName>
</protein>
<dbReference type="InterPro" id="IPR037401">
    <property type="entry name" value="SnoaL-like"/>
</dbReference>
<feature type="repeat" description="ANK" evidence="3">
    <location>
        <begin position="207"/>
        <end position="239"/>
    </location>
</feature>
<dbReference type="PRINTS" id="PR01415">
    <property type="entry name" value="ANKYRIN"/>
</dbReference>
<reference evidence="5 6" key="1">
    <citation type="submission" date="2018-10" db="EMBL/GenBank/DDBJ databases">
        <title>Isolation, diversity and antifungal activity of actinobacteria from wheat.</title>
        <authorList>
            <person name="Han C."/>
        </authorList>
    </citation>
    <scope>NUCLEOTIDE SEQUENCE [LARGE SCALE GENOMIC DNA]</scope>
    <source>
        <strain evidence="5 6">NEAU-YY642</strain>
    </source>
</reference>
<sequence>MVDAARTREIVSKLFADVASGNVEGVLAALANNIVFDLPRTDHNLAVPNTGRWLGKEGVIEAFRLRSERSEVTEFEQRDMVVEGNRAFVINYQKIHHRVTGFEVDFEFAMILTVGDDELVHHWKAFFDASGEVAMFRSDANQRLLAAVTNGDRRGVTALLREGADPNHRDPDSGLTVVQTAAGRGDAAMVRQLIEAGGDVYGADSRAGTTALHKAIQRGDLETVRVLVEAGAFVDAVAPTTGHTPLMDALWFKWPEIVSYLLDQGAGLGLHTHYGFSLQEHFEYELNVNVHGKERLLQAEELLRERRRRDERLIAEQRLMAAVVSGDTARVRSLIASGADLEARFPVVNGFNDRHTPLLVASRDGHTQIVQALVAAGADVNATEPTFGASPLHKAVYNGHADITRLLVDAPGVDLDYQGATNGYTPLHDALWHGYEDCARVLLSAGARTDLRGHDDKTALDVARETFGDQHPLVRAVAERGA</sequence>
<feature type="repeat" description="ANK" evidence="3">
    <location>
        <begin position="173"/>
        <end position="205"/>
    </location>
</feature>
<evidence type="ECO:0000256" key="3">
    <source>
        <dbReference type="PROSITE-ProRule" id="PRU00023"/>
    </source>
</evidence>
<dbReference type="SUPFAM" id="SSF48403">
    <property type="entry name" value="Ankyrin repeat"/>
    <property type="match status" value="2"/>
</dbReference>
<dbReference type="SUPFAM" id="SSF54427">
    <property type="entry name" value="NTF2-like"/>
    <property type="match status" value="1"/>
</dbReference>
<dbReference type="Pfam" id="PF12796">
    <property type="entry name" value="Ank_2"/>
    <property type="match status" value="2"/>
</dbReference>
<dbReference type="InterPro" id="IPR036770">
    <property type="entry name" value="Ankyrin_rpt-contain_sf"/>
</dbReference>
<dbReference type="PROSITE" id="PS50088">
    <property type="entry name" value="ANK_REPEAT"/>
    <property type="match status" value="5"/>
</dbReference>
<dbReference type="InterPro" id="IPR002110">
    <property type="entry name" value="Ankyrin_rpt"/>
</dbReference>
<dbReference type="Gene3D" id="3.10.450.50">
    <property type="match status" value="1"/>
</dbReference>
<gene>
    <name evidence="5" type="ORF">EBN88_18630</name>
</gene>
<feature type="domain" description="SnoaL-like" evidence="4">
    <location>
        <begin position="12"/>
        <end position="122"/>
    </location>
</feature>
<keyword evidence="1" id="KW-0677">Repeat</keyword>
<keyword evidence="6" id="KW-1185">Reference proteome</keyword>